<keyword evidence="5" id="KW-1185">Reference proteome</keyword>
<protein>
    <recommendedName>
        <fullName evidence="6">Apple domain-containing protein</fullName>
    </recommendedName>
</protein>
<feature type="domain" description="Apple" evidence="2">
    <location>
        <begin position="100"/>
        <end position="192"/>
    </location>
</feature>
<dbReference type="PROSITE" id="PS51034">
    <property type="entry name" value="ZP_2"/>
    <property type="match status" value="1"/>
</dbReference>
<feature type="domain" description="Apple" evidence="2">
    <location>
        <begin position="203"/>
        <end position="286"/>
    </location>
</feature>
<organism evidence="4 5">
    <name type="scientific">Parthenolecanium corni</name>
    <dbReference type="NCBI Taxonomy" id="536013"/>
    <lineage>
        <taxon>Eukaryota</taxon>
        <taxon>Metazoa</taxon>
        <taxon>Ecdysozoa</taxon>
        <taxon>Arthropoda</taxon>
        <taxon>Hexapoda</taxon>
        <taxon>Insecta</taxon>
        <taxon>Pterygota</taxon>
        <taxon>Neoptera</taxon>
        <taxon>Paraneoptera</taxon>
        <taxon>Hemiptera</taxon>
        <taxon>Sternorrhyncha</taxon>
        <taxon>Coccoidea</taxon>
        <taxon>Coccidae</taxon>
        <taxon>Parthenolecanium</taxon>
    </lineage>
</organism>
<dbReference type="SMART" id="SM00473">
    <property type="entry name" value="PAN_AP"/>
    <property type="match status" value="3"/>
</dbReference>
<dbReference type="AlphaFoldDB" id="A0AAN9U344"/>
<dbReference type="PANTHER" id="PTHR47327:SF1">
    <property type="entry name" value="RE15579P"/>
    <property type="match status" value="1"/>
</dbReference>
<evidence type="ECO:0008006" key="6">
    <source>
        <dbReference type="Google" id="ProtNLM"/>
    </source>
</evidence>
<evidence type="ECO:0000259" key="2">
    <source>
        <dbReference type="PROSITE" id="PS50948"/>
    </source>
</evidence>
<dbReference type="PROSITE" id="PS50948">
    <property type="entry name" value="PAN"/>
    <property type="match status" value="2"/>
</dbReference>
<dbReference type="GO" id="GO:0009653">
    <property type="term" value="P:anatomical structure morphogenesis"/>
    <property type="evidence" value="ECO:0007669"/>
    <property type="project" value="TreeGrafter"/>
</dbReference>
<name>A0AAN9U344_9HEMI</name>
<feature type="domain" description="ZP" evidence="3">
    <location>
        <begin position="292"/>
        <end position="554"/>
    </location>
</feature>
<keyword evidence="1" id="KW-0472">Membrane</keyword>
<dbReference type="InterPro" id="IPR001507">
    <property type="entry name" value="ZP_dom"/>
</dbReference>
<dbReference type="Pfam" id="PF00024">
    <property type="entry name" value="PAN_1"/>
    <property type="match status" value="2"/>
</dbReference>
<dbReference type="Proteomes" id="UP001367676">
    <property type="component" value="Unassembled WGS sequence"/>
</dbReference>
<proteinExistence type="predicted"/>
<dbReference type="PANTHER" id="PTHR47327">
    <property type="entry name" value="FI18240P1-RELATED"/>
    <property type="match status" value="1"/>
</dbReference>
<comment type="caution">
    <text evidence="4">The sequence shown here is derived from an EMBL/GenBank/DDBJ whole genome shotgun (WGS) entry which is preliminary data.</text>
</comment>
<evidence type="ECO:0000313" key="5">
    <source>
        <dbReference type="Proteomes" id="UP001367676"/>
    </source>
</evidence>
<sequence length="662" mass="73299">MLLVGQNCDGGGPSTFAKISSAVPRTTVQPVLLYATTRGTAITAECYNRCQASDDCAGFIVDYERASCFRVLTSDMSNDYIPARNSNFFLKICLQVPNNCTKKAWPIEFAPNSELIGYQQHVIQNVADIWHCAQLCMTGATQYRYGPALPCYSAQYQHWSKTCTLSSENRRSKPEAFSPGVQEGIDYIENLCIAEPTADGAGCWHEPIYNHTLVEVDLQIPNIGMEQCRERCESEEYFNCRGFTYKCSPGLPYDAESLCYLHSDDTLTSGPLVPALCCTYVERLTCIDLKVDCSATKMMVTLNQKGFSGRMFAAGYSEECGVSAYNQDMTTLVLPITTDPNVMNRCGIFVALSVGHGNRKLATAVIAVQRHPIIQTLGDRIVKVSCIAEDGTDRLPRPLFSNVTLDVSFGVAEPPIQTSIINESSNITHVSPTARLRVLDLGRGGAEASETVLGEELELRINIHPPFNTSVLRAGHLVASSGDERDSLLLLDWRGCPPDPSTFPALVSRDPHTLSALFKAFRFPSSPILKFSLILTICEGICQPTDCGNGLLSWGRRKRATEGENKQEVPLQLAIIVRSPDQNIEDIFNTTEIASMYALPDNADNVCISWLAIVSMFLLFGVLQILILAVYCFMYYRKRQKNTDQVSLDHDFQPRHVTWADQ</sequence>
<dbReference type="EMBL" id="JBBCAQ010000002">
    <property type="protein sequence ID" value="KAK7605174.1"/>
    <property type="molecule type" value="Genomic_DNA"/>
</dbReference>
<evidence type="ECO:0000313" key="4">
    <source>
        <dbReference type="EMBL" id="KAK7605174.1"/>
    </source>
</evidence>
<evidence type="ECO:0000259" key="3">
    <source>
        <dbReference type="PROSITE" id="PS51034"/>
    </source>
</evidence>
<dbReference type="InterPro" id="IPR052774">
    <property type="entry name" value="Celegans_DevNeuronal_Protein"/>
</dbReference>
<accession>A0AAN9U344</accession>
<keyword evidence="1" id="KW-1133">Transmembrane helix</keyword>
<dbReference type="SUPFAM" id="SSF57414">
    <property type="entry name" value="Hairpin loop containing domain-like"/>
    <property type="match status" value="1"/>
</dbReference>
<gene>
    <name evidence="4" type="ORF">V9T40_007032</name>
</gene>
<dbReference type="InterPro" id="IPR003609">
    <property type="entry name" value="Pan_app"/>
</dbReference>
<dbReference type="Gene3D" id="3.50.4.10">
    <property type="entry name" value="Hepatocyte Growth Factor"/>
    <property type="match status" value="2"/>
</dbReference>
<evidence type="ECO:0000256" key="1">
    <source>
        <dbReference type="SAM" id="Phobius"/>
    </source>
</evidence>
<keyword evidence="1" id="KW-0812">Transmembrane</keyword>
<reference evidence="4 5" key="1">
    <citation type="submission" date="2024-03" db="EMBL/GenBank/DDBJ databases">
        <title>Adaptation during the transition from Ophiocordyceps entomopathogen to insect associate is accompanied by gene loss and intensified selection.</title>
        <authorList>
            <person name="Ward C.M."/>
            <person name="Onetto C.A."/>
            <person name="Borneman A.R."/>
        </authorList>
    </citation>
    <scope>NUCLEOTIDE SEQUENCE [LARGE SCALE GENOMIC DNA]</scope>
    <source>
        <strain evidence="4">AWRI1</strain>
        <tissue evidence="4">Single Adult Female</tissue>
    </source>
</reference>
<feature type="transmembrane region" description="Helical" evidence="1">
    <location>
        <begin position="610"/>
        <end position="636"/>
    </location>
</feature>